<dbReference type="AlphaFoldDB" id="A0A7G9QSJ4"/>
<organism evidence="2 3">
    <name type="scientific">Thermomonas brevis</name>
    <dbReference type="NCBI Taxonomy" id="215691"/>
    <lineage>
        <taxon>Bacteria</taxon>
        <taxon>Pseudomonadati</taxon>
        <taxon>Pseudomonadota</taxon>
        <taxon>Gammaproteobacteria</taxon>
        <taxon>Lysobacterales</taxon>
        <taxon>Lysobacteraceae</taxon>
        <taxon>Thermomonas</taxon>
    </lineage>
</organism>
<dbReference type="SUPFAM" id="SSF48452">
    <property type="entry name" value="TPR-like"/>
    <property type="match status" value="1"/>
</dbReference>
<dbReference type="InterPro" id="IPR011990">
    <property type="entry name" value="TPR-like_helical_dom_sf"/>
</dbReference>
<dbReference type="PROSITE" id="PS50005">
    <property type="entry name" value="TPR"/>
    <property type="match status" value="1"/>
</dbReference>
<accession>A0A7G9QSJ4</accession>
<sequence>MYENLDDAELLRAALDAMNREHNADAVSLLKILVDRNPVHPYGHYLLAAEHMQLGMVDRAEEGFARAVALAPDFPIARFQLGQLYLVKGDGALAKSTLAPLADLPSGTALASYAKGLIAMVDDDVSGAVEALQTGLACEQEILPLAGDMQRLLANLMAPTEDGAFPAGVETTMSAAPLYLSAYGKTDP</sequence>
<keyword evidence="3" id="KW-1185">Reference proteome</keyword>
<reference evidence="2 3" key="1">
    <citation type="submission" date="2020-08" db="EMBL/GenBank/DDBJ databases">
        <title>Genome sequence of Thermomonas brevis KACC 16975T.</title>
        <authorList>
            <person name="Hyun D.-W."/>
            <person name="Bae J.-W."/>
        </authorList>
    </citation>
    <scope>NUCLEOTIDE SEQUENCE [LARGE SCALE GENOMIC DNA]</scope>
    <source>
        <strain evidence="2 3">KACC 16975</strain>
    </source>
</reference>
<gene>
    <name evidence="2" type="ORF">H9L17_14290</name>
</gene>
<dbReference type="Gene3D" id="1.25.40.10">
    <property type="entry name" value="Tetratricopeptide repeat domain"/>
    <property type="match status" value="1"/>
</dbReference>
<protein>
    <submittedName>
        <fullName evidence="2">Tetratricopeptide repeat protein</fullName>
    </submittedName>
</protein>
<dbReference type="InterPro" id="IPR019734">
    <property type="entry name" value="TPR_rpt"/>
</dbReference>
<feature type="repeat" description="TPR" evidence="1">
    <location>
        <begin position="41"/>
        <end position="74"/>
    </location>
</feature>
<dbReference type="KEGG" id="tbv:H9L17_14290"/>
<evidence type="ECO:0000256" key="1">
    <source>
        <dbReference type="PROSITE-ProRule" id="PRU00339"/>
    </source>
</evidence>
<name>A0A7G9QSJ4_9GAMM</name>
<evidence type="ECO:0000313" key="2">
    <source>
        <dbReference type="EMBL" id="QNN46319.1"/>
    </source>
</evidence>
<proteinExistence type="predicted"/>
<dbReference type="Proteomes" id="UP000515977">
    <property type="component" value="Chromosome"/>
</dbReference>
<dbReference type="EMBL" id="CP060711">
    <property type="protein sequence ID" value="QNN46319.1"/>
    <property type="molecule type" value="Genomic_DNA"/>
</dbReference>
<evidence type="ECO:0000313" key="3">
    <source>
        <dbReference type="Proteomes" id="UP000515977"/>
    </source>
</evidence>
<dbReference type="Pfam" id="PF13432">
    <property type="entry name" value="TPR_16"/>
    <property type="match status" value="1"/>
</dbReference>
<dbReference type="SMART" id="SM00028">
    <property type="entry name" value="TPR"/>
    <property type="match status" value="2"/>
</dbReference>
<dbReference type="RefSeq" id="WP_187570085.1">
    <property type="nucleotide sequence ID" value="NZ_CP060711.1"/>
</dbReference>
<keyword evidence="1" id="KW-0802">TPR repeat</keyword>